<accession>A0A1L9N6A4</accession>
<gene>
    <name evidence="1" type="ORF">ASPTUDRAFT_539978</name>
</gene>
<dbReference type="VEuPathDB" id="FungiDB:ASPTUDRAFT_539978"/>
<protein>
    <submittedName>
        <fullName evidence="1">Uncharacterized protein</fullName>
    </submittedName>
</protein>
<keyword evidence="2" id="KW-1185">Reference proteome</keyword>
<dbReference type="AlphaFoldDB" id="A0A1L9N6A4"/>
<evidence type="ECO:0000313" key="1">
    <source>
        <dbReference type="EMBL" id="OJI84867.1"/>
    </source>
</evidence>
<organism evidence="1 2">
    <name type="scientific">Aspergillus tubingensis (strain CBS 134.48)</name>
    <dbReference type="NCBI Taxonomy" id="767770"/>
    <lineage>
        <taxon>Eukaryota</taxon>
        <taxon>Fungi</taxon>
        <taxon>Dikarya</taxon>
        <taxon>Ascomycota</taxon>
        <taxon>Pezizomycotina</taxon>
        <taxon>Eurotiomycetes</taxon>
        <taxon>Eurotiomycetidae</taxon>
        <taxon>Eurotiales</taxon>
        <taxon>Aspergillaceae</taxon>
        <taxon>Aspergillus</taxon>
        <taxon>Aspergillus subgen. Circumdati</taxon>
    </lineage>
</organism>
<evidence type="ECO:0000313" key="2">
    <source>
        <dbReference type="Proteomes" id="UP000184304"/>
    </source>
</evidence>
<dbReference type="Proteomes" id="UP000184304">
    <property type="component" value="Unassembled WGS sequence"/>
</dbReference>
<reference evidence="2" key="1">
    <citation type="journal article" date="2017" name="Genome Biol.">
        <title>Comparative genomics reveals high biological diversity and specific adaptations in the industrially and medically important fungal genus Aspergillus.</title>
        <authorList>
            <person name="de Vries R.P."/>
            <person name="Riley R."/>
            <person name="Wiebenga A."/>
            <person name="Aguilar-Osorio G."/>
            <person name="Amillis S."/>
            <person name="Uchima C.A."/>
            <person name="Anderluh G."/>
            <person name="Asadollahi M."/>
            <person name="Askin M."/>
            <person name="Barry K."/>
            <person name="Battaglia E."/>
            <person name="Bayram O."/>
            <person name="Benocci T."/>
            <person name="Braus-Stromeyer S.A."/>
            <person name="Caldana C."/>
            <person name="Canovas D."/>
            <person name="Cerqueira G.C."/>
            <person name="Chen F."/>
            <person name="Chen W."/>
            <person name="Choi C."/>
            <person name="Clum A."/>
            <person name="Dos Santos R.A."/>
            <person name="Damasio A.R."/>
            <person name="Diallinas G."/>
            <person name="Emri T."/>
            <person name="Fekete E."/>
            <person name="Flipphi M."/>
            <person name="Freyberg S."/>
            <person name="Gallo A."/>
            <person name="Gournas C."/>
            <person name="Habgood R."/>
            <person name="Hainaut M."/>
            <person name="Harispe M.L."/>
            <person name="Henrissat B."/>
            <person name="Hilden K.S."/>
            <person name="Hope R."/>
            <person name="Hossain A."/>
            <person name="Karabika E."/>
            <person name="Karaffa L."/>
            <person name="Karanyi Z."/>
            <person name="Krasevec N."/>
            <person name="Kuo A."/>
            <person name="Kusch H."/>
            <person name="LaButti K."/>
            <person name="Lagendijk E.L."/>
            <person name="Lapidus A."/>
            <person name="Levasseur A."/>
            <person name="Lindquist E."/>
            <person name="Lipzen A."/>
            <person name="Logrieco A.F."/>
            <person name="MacCabe A."/>
            <person name="Maekelae M.R."/>
            <person name="Malavazi I."/>
            <person name="Melin P."/>
            <person name="Meyer V."/>
            <person name="Mielnichuk N."/>
            <person name="Miskei M."/>
            <person name="Molnar A.P."/>
            <person name="Mule G."/>
            <person name="Ngan C.Y."/>
            <person name="Orejas M."/>
            <person name="Orosz E."/>
            <person name="Ouedraogo J.P."/>
            <person name="Overkamp K.M."/>
            <person name="Park H.-S."/>
            <person name="Perrone G."/>
            <person name="Piumi F."/>
            <person name="Punt P.J."/>
            <person name="Ram A.F."/>
            <person name="Ramon A."/>
            <person name="Rauscher S."/>
            <person name="Record E."/>
            <person name="Riano-Pachon D.M."/>
            <person name="Robert V."/>
            <person name="Roehrig J."/>
            <person name="Ruller R."/>
            <person name="Salamov A."/>
            <person name="Salih N.S."/>
            <person name="Samson R.A."/>
            <person name="Sandor E."/>
            <person name="Sanguinetti M."/>
            <person name="Schuetze T."/>
            <person name="Sepcic K."/>
            <person name="Shelest E."/>
            <person name="Sherlock G."/>
            <person name="Sophianopoulou V."/>
            <person name="Squina F.M."/>
            <person name="Sun H."/>
            <person name="Susca A."/>
            <person name="Todd R.B."/>
            <person name="Tsang A."/>
            <person name="Unkles S.E."/>
            <person name="van de Wiele N."/>
            <person name="van Rossen-Uffink D."/>
            <person name="Oliveira J.V."/>
            <person name="Vesth T.C."/>
            <person name="Visser J."/>
            <person name="Yu J.-H."/>
            <person name="Zhou M."/>
            <person name="Andersen M.R."/>
            <person name="Archer D.B."/>
            <person name="Baker S.E."/>
            <person name="Benoit I."/>
            <person name="Brakhage A.A."/>
            <person name="Braus G.H."/>
            <person name="Fischer R."/>
            <person name="Frisvad J.C."/>
            <person name="Goldman G.H."/>
            <person name="Houbraken J."/>
            <person name="Oakley B."/>
            <person name="Pocsi I."/>
            <person name="Scazzocchio C."/>
            <person name="Seiboth B."/>
            <person name="vanKuyk P.A."/>
            <person name="Wortman J."/>
            <person name="Dyer P.S."/>
            <person name="Grigoriev I.V."/>
        </authorList>
    </citation>
    <scope>NUCLEOTIDE SEQUENCE [LARGE SCALE GENOMIC DNA]</scope>
    <source>
        <strain evidence="2">CBS 134.48</strain>
    </source>
</reference>
<name>A0A1L9N6A4_ASPTC</name>
<proteinExistence type="predicted"/>
<dbReference type="EMBL" id="KV878198">
    <property type="protein sequence ID" value="OJI84867.1"/>
    <property type="molecule type" value="Genomic_DNA"/>
</dbReference>
<sequence>MEHSHFPIKPFNSNCKFLFSSSTSDDLQMISIHGDRLDFSTVLHTRFQLSNQKSFPPKRHQSIIHLGPPLFPLFPSNCSSQSCPLIGHKCNPPERPCPTRPAMPSARPVPRQLHPLQLQPPSFLFPIRTGANPPCRNERSGTVEMLRNLRRIRSGRVIIQPVISPFPAEGDHLEIVTTLAVCVAKRLPSLFNRQLLSR</sequence>